<organism evidence="1">
    <name type="scientific">marine metagenome</name>
    <dbReference type="NCBI Taxonomy" id="408172"/>
    <lineage>
        <taxon>unclassified sequences</taxon>
        <taxon>metagenomes</taxon>
        <taxon>ecological metagenomes</taxon>
    </lineage>
</organism>
<name>A0A382YZL7_9ZZZZ</name>
<proteinExistence type="predicted"/>
<dbReference type="EMBL" id="UINC01179775">
    <property type="protein sequence ID" value="SVD88633.1"/>
    <property type="molecule type" value="Genomic_DNA"/>
</dbReference>
<protein>
    <submittedName>
        <fullName evidence="1">Uncharacterized protein</fullName>
    </submittedName>
</protein>
<reference evidence="1" key="1">
    <citation type="submission" date="2018-05" db="EMBL/GenBank/DDBJ databases">
        <authorList>
            <person name="Lanie J.A."/>
            <person name="Ng W.-L."/>
            <person name="Kazmierczak K.M."/>
            <person name="Andrzejewski T.M."/>
            <person name="Davidsen T.M."/>
            <person name="Wayne K.J."/>
            <person name="Tettelin H."/>
            <person name="Glass J.I."/>
            <person name="Rusch D."/>
            <person name="Podicherti R."/>
            <person name="Tsui H.-C.T."/>
            <person name="Winkler M.E."/>
        </authorList>
    </citation>
    <scope>NUCLEOTIDE SEQUENCE</scope>
</reference>
<evidence type="ECO:0000313" key="1">
    <source>
        <dbReference type="EMBL" id="SVD88633.1"/>
    </source>
</evidence>
<sequence>MIYGHLCIEIEQRNVDWPSWHASIGKK</sequence>
<accession>A0A382YZL7</accession>
<gene>
    <name evidence="1" type="ORF">METZ01_LOCUS441487</name>
</gene>
<dbReference type="AlphaFoldDB" id="A0A382YZL7"/>